<protein>
    <submittedName>
        <fullName evidence="1">Uncharacterized protein</fullName>
    </submittedName>
</protein>
<name>A0A0A9EIS4_ARUDO</name>
<reference evidence="1" key="1">
    <citation type="submission" date="2014-09" db="EMBL/GenBank/DDBJ databases">
        <authorList>
            <person name="Magalhaes I.L.F."/>
            <person name="Oliveira U."/>
            <person name="Santos F.R."/>
            <person name="Vidigal T.H.D.A."/>
            <person name="Brescovit A.D."/>
            <person name="Santos A.J."/>
        </authorList>
    </citation>
    <scope>NUCLEOTIDE SEQUENCE</scope>
    <source>
        <tissue evidence="1">Shoot tissue taken approximately 20 cm above the soil surface</tissue>
    </source>
</reference>
<proteinExistence type="predicted"/>
<dbReference type="EMBL" id="GBRH01201938">
    <property type="protein sequence ID" value="JAD95957.1"/>
    <property type="molecule type" value="Transcribed_RNA"/>
</dbReference>
<organism evidence="1">
    <name type="scientific">Arundo donax</name>
    <name type="common">Giant reed</name>
    <name type="synonym">Donax arundinaceus</name>
    <dbReference type="NCBI Taxonomy" id="35708"/>
    <lineage>
        <taxon>Eukaryota</taxon>
        <taxon>Viridiplantae</taxon>
        <taxon>Streptophyta</taxon>
        <taxon>Embryophyta</taxon>
        <taxon>Tracheophyta</taxon>
        <taxon>Spermatophyta</taxon>
        <taxon>Magnoliopsida</taxon>
        <taxon>Liliopsida</taxon>
        <taxon>Poales</taxon>
        <taxon>Poaceae</taxon>
        <taxon>PACMAD clade</taxon>
        <taxon>Arundinoideae</taxon>
        <taxon>Arundineae</taxon>
        <taxon>Arundo</taxon>
    </lineage>
</organism>
<sequence>MCVDFEIKPTAWRFVSFLFFNWLLRRFSPLFSSLFCFF</sequence>
<reference evidence="1" key="2">
    <citation type="journal article" date="2015" name="Data Brief">
        <title>Shoot transcriptome of the giant reed, Arundo donax.</title>
        <authorList>
            <person name="Barrero R.A."/>
            <person name="Guerrero F.D."/>
            <person name="Moolhuijzen P."/>
            <person name="Goolsby J.A."/>
            <person name="Tidwell J."/>
            <person name="Bellgard S.E."/>
            <person name="Bellgard M.I."/>
        </authorList>
    </citation>
    <scope>NUCLEOTIDE SEQUENCE</scope>
    <source>
        <tissue evidence="1">Shoot tissue taken approximately 20 cm above the soil surface</tissue>
    </source>
</reference>
<accession>A0A0A9EIS4</accession>
<dbReference type="AlphaFoldDB" id="A0A0A9EIS4"/>
<evidence type="ECO:0000313" key="1">
    <source>
        <dbReference type="EMBL" id="JAD95957.1"/>
    </source>
</evidence>